<keyword evidence="2" id="KW-0732">Signal</keyword>
<comment type="similarity">
    <text evidence="1">Belongs to the 'GDSL' lipolytic enzyme family.</text>
</comment>
<dbReference type="Proteomes" id="UP001202328">
    <property type="component" value="Unassembled WGS sequence"/>
</dbReference>
<dbReference type="SUPFAM" id="SSF52266">
    <property type="entry name" value="SGNH hydrolase"/>
    <property type="match status" value="1"/>
</dbReference>
<evidence type="ECO:0000256" key="2">
    <source>
        <dbReference type="ARBA" id="ARBA00022729"/>
    </source>
</evidence>
<dbReference type="InterPro" id="IPR035669">
    <property type="entry name" value="SGNH_plant_lipase-like"/>
</dbReference>
<dbReference type="GO" id="GO:0016788">
    <property type="term" value="F:hydrolase activity, acting on ester bonds"/>
    <property type="evidence" value="ECO:0007669"/>
    <property type="project" value="InterPro"/>
</dbReference>
<dbReference type="InterPro" id="IPR001087">
    <property type="entry name" value="GDSL"/>
</dbReference>
<dbReference type="AlphaFoldDB" id="A0AAD4SCW0"/>
<dbReference type="PANTHER" id="PTHR22835:SF683">
    <property type="entry name" value="OS05G0506800 PROTEIN"/>
    <property type="match status" value="1"/>
</dbReference>
<dbReference type="CDD" id="cd01837">
    <property type="entry name" value="SGNH_plant_lipase_like"/>
    <property type="match status" value="1"/>
</dbReference>
<name>A0AAD4SCW0_9MAGN</name>
<proteinExistence type="inferred from homology"/>
<comment type="caution">
    <text evidence="5">The sequence shown here is derived from an EMBL/GenBank/DDBJ whole genome shotgun (WGS) entry which is preliminary data.</text>
</comment>
<reference evidence="5" key="1">
    <citation type="submission" date="2022-04" db="EMBL/GenBank/DDBJ databases">
        <title>A functionally conserved STORR gene fusion in Papaver species that diverged 16.8 million years ago.</title>
        <authorList>
            <person name="Catania T."/>
        </authorList>
    </citation>
    <scope>NUCLEOTIDE SEQUENCE</scope>
    <source>
        <strain evidence="5">S-188037</strain>
    </source>
</reference>
<keyword evidence="6" id="KW-1185">Reference proteome</keyword>
<organism evidence="5 6">
    <name type="scientific">Papaver atlanticum</name>
    <dbReference type="NCBI Taxonomy" id="357466"/>
    <lineage>
        <taxon>Eukaryota</taxon>
        <taxon>Viridiplantae</taxon>
        <taxon>Streptophyta</taxon>
        <taxon>Embryophyta</taxon>
        <taxon>Tracheophyta</taxon>
        <taxon>Spermatophyta</taxon>
        <taxon>Magnoliopsida</taxon>
        <taxon>Ranunculales</taxon>
        <taxon>Papaveraceae</taxon>
        <taxon>Papaveroideae</taxon>
        <taxon>Papaver</taxon>
    </lineage>
</organism>
<sequence length="390" mass="43068">MVSSFSPSSSLFPLLNFYNLVMICILLATTANPVLGSYYKSIFSFGDSLADTGNALYSKQDEKASALPYGETYFHRATGRYSDGRVVLDFIAQALGMPLLPPYLGSSNKDLQQGVNFAVACATALDASFFKERKIVGPSNDSLGVQLEWFKQLLPSLCNPSSNCHEYLKTSLIVMGEIGGNDYNFPFFQGSAVEDVRTFVPDVIKAISLAIKVLIEEGAVTFMVPGNLPIGCSAVYLTLFQSPNKEDYDESGCIKWLNDFSVYHNKFLQKELAVLREEYPGVRIIYADYYNIAMKFYQSPEILGFTSGALKACCGGEGPYNVNQSVLCESVDAIVCDDPSTYVSWDGLHLTEAAYKFLADGLMQENYQFFFPSKDSIITTTTTTNRIQVL</sequence>
<gene>
    <name evidence="5" type="ORF">MKW98_009643</name>
</gene>
<dbReference type="InterPro" id="IPR036514">
    <property type="entry name" value="SGNH_hydro_sf"/>
</dbReference>
<keyword evidence="3" id="KW-0378">Hydrolase</keyword>
<dbReference type="Pfam" id="PF00657">
    <property type="entry name" value="Lipase_GDSL"/>
    <property type="match status" value="1"/>
</dbReference>
<evidence type="ECO:0000313" key="6">
    <source>
        <dbReference type="Proteomes" id="UP001202328"/>
    </source>
</evidence>
<protein>
    <submittedName>
        <fullName evidence="5">Uncharacterized protein</fullName>
    </submittedName>
</protein>
<evidence type="ECO:0000256" key="1">
    <source>
        <dbReference type="ARBA" id="ARBA00008668"/>
    </source>
</evidence>
<evidence type="ECO:0000256" key="3">
    <source>
        <dbReference type="ARBA" id="ARBA00022801"/>
    </source>
</evidence>
<dbReference type="PANTHER" id="PTHR22835">
    <property type="entry name" value="ZINC FINGER FYVE DOMAIN CONTAINING PROTEIN"/>
    <property type="match status" value="1"/>
</dbReference>
<accession>A0AAD4SCW0</accession>
<evidence type="ECO:0000256" key="4">
    <source>
        <dbReference type="ARBA" id="ARBA00023180"/>
    </source>
</evidence>
<keyword evidence="4" id="KW-0325">Glycoprotein</keyword>
<dbReference type="Gene3D" id="3.40.50.1110">
    <property type="entry name" value="SGNH hydrolase"/>
    <property type="match status" value="1"/>
</dbReference>
<evidence type="ECO:0000313" key="5">
    <source>
        <dbReference type="EMBL" id="KAI3896790.1"/>
    </source>
</evidence>
<dbReference type="EMBL" id="JAJJMB010011871">
    <property type="protein sequence ID" value="KAI3896790.1"/>
    <property type="molecule type" value="Genomic_DNA"/>
</dbReference>